<feature type="transmembrane region" description="Helical" evidence="2">
    <location>
        <begin position="54"/>
        <end position="74"/>
    </location>
</feature>
<feature type="transmembrane region" description="Helical" evidence="2">
    <location>
        <begin position="263"/>
        <end position="281"/>
    </location>
</feature>
<feature type="transmembrane region" description="Helical" evidence="2">
    <location>
        <begin position="287"/>
        <end position="307"/>
    </location>
</feature>
<dbReference type="PANTHER" id="PTHR23028">
    <property type="entry name" value="ACETYLTRANSFERASE"/>
    <property type="match status" value="1"/>
</dbReference>
<dbReference type="InterPro" id="IPR002656">
    <property type="entry name" value="Acyl_transf_3_dom"/>
</dbReference>
<evidence type="ECO:0000259" key="4">
    <source>
        <dbReference type="Pfam" id="PF19040"/>
    </source>
</evidence>
<feature type="transmembrane region" description="Helical" evidence="2">
    <location>
        <begin position="95"/>
        <end position="114"/>
    </location>
</feature>
<feature type="domain" description="SGNH" evidence="4">
    <location>
        <begin position="472"/>
        <end position="688"/>
    </location>
</feature>
<dbReference type="EMBL" id="CP002665">
    <property type="protein sequence ID" value="AEI11603.1"/>
    <property type="molecule type" value="Genomic_DNA"/>
</dbReference>
<feature type="transmembrane region" description="Helical" evidence="2">
    <location>
        <begin position="351"/>
        <end position="371"/>
    </location>
</feature>
<dbReference type="Proteomes" id="UP000000485">
    <property type="component" value="Chromosome"/>
</dbReference>
<evidence type="ECO:0000256" key="2">
    <source>
        <dbReference type="SAM" id="Phobius"/>
    </source>
</evidence>
<feature type="transmembrane region" description="Helical" evidence="2">
    <location>
        <begin position="328"/>
        <end position="345"/>
    </location>
</feature>
<dbReference type="Pfam" id="PF01757">
    <property type="entry name" value="Acyl_transf_3"/>
    <property type="match status" value="1"/>
</dbReference>
<protein>
    <submittedName>
        <fullName evidence="5">Acyltransferase 3</fullName>
    </submittedName>
</protein>
<proteinExistence type="predicted"/>
<dbReference type="STRING" id="593907.Celgi_1084"/>
<keyword evidence="2" id="KW-0812">Transmembrane</keyword>
<feature type="transmembrane region" description="Helical" evidence="2">
    <location>
        <begin position="233"/>
        <end position="251"/>
    </location>
</feature>
<keyword evidence="2" id="KW-0472">Membrane</keyword>
<keyword evidence="5" id="KW-0012">Acyltransferase</keyword>
<dbReference type="InterPro" id="IPR050879">
    <property type="entry name" value="Acyltransferase_3"/>
</dbReference>
<dbReference type="eggNOG" id="COG1835">
    <property type="taxonomic scope" value="Bacteria"/>
</dbReference>
<evidence type="ECO:0000313" key="5">
    <source>
        <dbReference type="EMBL" id="AEI11603.1"/>
    </source>
</evidence>
<dbReference type="OrthoDB" id="3404679at2"/>
<name>F8A0Y1_CELGA</name>
<dbReference type="PANTHER" id="PTHR23028:SF53">
    <property type="entry name" value="ACYL_TRANSF_3 DOMAIN-CONTAINING PROTEIN"/>
    <property type="match status" value="1"/>
</dbReference>
<dbReference type="HOGENOM" id="CLU_005679_10_1_11"/>
<feature type="domain" description="Acyltransferase 3" evidence="3">
    <location>
        <begin position="30"/>
        <end position="367"/>
    </location>
</feature>
<organism evidence="5 6">
    <name type="scientific">Cellulomonas gilvus (strain ATCC 13127 / NRRL B-14078)</name>
    <name type="common">Cellvibrio gilvus</name>
    <dbReference type="NCBI Taxonomy" id="593907"/>
    <lineage>
        <taxon>Bacteria</taxon>
        <taxon>Bacillati</taxon>
        <taxon>Actinomycetota</taxon>
        <taxon>Actinomycetes</taxon>
        <taxon>Micrococcales</taxon>
        <taxon>Cellulomonadaceae</taxon>
        <taxon>Cellulomonas</taxon>
    </lineage>
</organism>
<dbReference type="GO" id="GO:0009103">
    <property type="term" value="P:lipopolysaccharide biosynthetic process"/>
    <property type="evidence" value="ECO:0007669"/>
    <property type="project" value="TreeGrafter"/>
</dbReference>
<sequence>MTSAVPEPVAASAPAAGPAARTGRSLRRDVQGLRAVAVLAVIADHVLGRPQGGFVGVDVFFVISGYLITGLLLREHARTGSISFRGFYARRVRRIMPNALLTLVVTVGATAVLVGGDRLAATVKDAVAAALTVVNWRFAVQGTDYFAQGLPPSPAQHFWSLSVEEQFYFVWPWLMLGLLALVARRASARSGRVRGTWVLGVAMGVVVVASFAWALHQSAAQPSFAYFSTLTRIWELGVGALAAIGAVRVARWFAARPRWTRPVAAWAGLVGIGVSLLVVRADQGFPAPWALLPVAATALVIMAGEGATGSGPWPLTNRPMNYVGDASYSLYLWHWPVVVLLPVLVPDDSAWFGALAVALGVALALPAYHLVENPARGGHPGHDAQGRRAHPLRRASFAAVALAAVVVGGCAVTVSALESAREPVQASPVGSQTECFGARTLEKRALCADVVFADPVTPDPQDAESDMGGAYRCYSAQDAPAKPCTRGDLDGATRVAVVGNSHAAALLPGLLPEAERLGWKVDVLVGFGCNLTTTPNPACAGTSAEIERRLLHDEPYDLVITTSSRSATGAARLDRIPGLRDMMDAVTARGTAVAAVSDAPMVSEQALACAARIGADLSTCGMPRDEAFAVRDPLREPVRQSADAVFVDVSDLYCRPETCPVVVGGVLAYRDTAGHTTATYSRTLGPILVERIREATGI</sequence>
<dbReference type="Pfam" id="PF19040">
    <property type="entry name" value="SGNH"/>
    <property type="match status" value="1"/>
</dbReference>
<keyword evidence="2" id="KW-1133">Transmembrane helix</keyword>
<evidence type="ECO:0000259" key="3">
    <source>
        <dbReference type="Pfam" id="PF01757"/>
    </source>
</evidence>
<keyword evidence="6" id="KW-1185">Reference proteome</keyword>
<dbReference type="GO" id="GO:0016020">
    <property type="term" value="C:membrane"/>
    <property type="evidence" value="ECO:0007669"/>
    <property type="project" value="TreeGrafter"/>
</dbReference>
<feature type="transmembrane region" description="Helical" evidence="2">
    <location>
        <begin position="166"/>
        <end position="183"/>
    </location>
</feature>
<feature type="transmembrane region" description="Helical" evidence="2">
    <location>
        <begin position="195"/>
        <end position="213"/>
    </location>
</feature>
<evidence type="ECO:0000256" key="1">
    <source>
        <dbReference type="SAM" id="MobiDB-lite"/>
    </source>
</evidence>
<evidence type="ECO:0000313" key="6">
    <source>
        <dbReference type="Proteomes" id="UP000000485"/>
    </source>
</evidence>
<gene>
    <name evidence="5" type="ordered locus">Celgi_1084</name>
</gene>
<feature type="region of interest" description="Disordered" evidence="1">
    <location>
        <begin position="1"/>
        <end position="23"/>
    </location>
</feature>
<keyword evidence="5" id="KW-0808">Transferase</keyword>
<reference evidence="6" key="1">
    <citation type="submission" date="2011-04" db="EMBL/GenBank/DDBJ databases">
        <title>Complete sequence of Cellvibrio gilvus ATCC 13127.</title>
        <authorList>
            <person name="Lucas S."/>
            <person name="Han J."/>
            <person name="Lapidus A."/>
            <person name="Cheng J.-F."/>
            <person name="Goodwin L."/>
            <person name="Pitluck S."/>
            <person name="Peters L."/>
            <person name="Munk A."/>
            <person name="Detter J.C."/>
            <person name="Han C."/>
            <person name="Tapia R."/>
            <person name="Land M."/>
            <person name="Hauser L."/>
            <person name="Kyrpides N."/>
            <person name="Ivanova N."/>
            <person name="Ovchinnikova G."/>
            <person name="Pagani I."/>
            <person name="Mead D."/>
            <person name="Brumm P."/>
            <person name="Woyke T."/>
        </authorList>
    </citation>
    <scope>NUCLEOTIDE SEQUENCE [LARGE SCALE GENOMIC DNA]</scope>
    <source>
        <strain evidence="6">ATCC 13127 / NRRL B-14078</strain>
    </source>
</reference>
<dbReference type="InterPro" id="IPR043968">
    <property type="entry name" value="SGNH"/>
</dbReference>
<dbReference type="RefSeq" id="WP_013883122.1">
    <property type="nucleotide sequence ID" value="NC_015671.1"/>
</dbReference>
<dbReference type="AlphaFoldDB" id="F8A0Y1"/>
<dbReference type="KEGG" id="cga:Celgi_1084"/>
<dbReference type="GO" id="GO:0016747">
    <property type="term" value="F:acyltransferase activity, transferring groups other than amino-acyl groups"/>
    <property type="evidence" value="ECO:0007669"/>
    <property type="project" value="InterPro"/>
</dbReference>
<accession>F8A0Y1</accession>
<feature type="transmembrane region" description="Helical" evidence="2">
    <location>
        <begin position="397"/>
        <end position="417"/>
    </location>
</feature>